<dbReference type="EMBL" id="JAHEAC010000010">
    <property type="protein sequence ID" value="MBX8643518.1"/>
    <property type="molecule type" value="Genomic_DNA"/>
</dbReference>
<dbReference type="Pfam" id="PF01978">
    <property type="entry name" value="TrmB"/>
    <property type="match status" value="1"/>
</dbReference>
<gene>
    <name evidence="2" type="ORF">J9259_07740</name>
    <name evidence="3" type="ORF">KIY12_02140</name>
</gene>
<accession>A0A8J7YMF5</accession>
<dbReference type="EMBL" id="JAGVSJ010000024">
    <property type="protein sequence ID" value="MBX8632388.1"/>
    <property type="molecule type" value="Genomic_DNA"/>
</dbReference>
<name>A0A8J7YMF5_9ARCH</name>
<dbReference type="AlphaFoldDB" id="A0A8J7YMF5"/>
<dbReference type="InterPro" id="IPR002831">
    <property type="entry name" value="Tscrpt_reg_TrmB_N"/>
</dbReference>
<protein>
    <recommendedName>
        <fullName evidence="1">Transcription regulator TrmB N-terminal domain-containing protein</fullName>
    </recommendedName>
</protein>
<evidence type="ECO:0000313" key="4">
    <source>
        <dbReference type="Proteomes" id="UP000750197"/>
    </source>
</evidence>
<dbReference type="InterPro" id="IPR036390">
    <property type="entry name" value="WH_DNA-bd_sf"/>
</dbReference>
<dbReference type="Proteomes" id="UP000716004">
    <property type="component" value="Unassembled WGS sequence"/>
</dbReference>
<evidence type="ECO:0000259" key="1">
    <source>
        <dbReference type="Pfam" id="PF01978"/>
    </source>
</evidence>
<evidence type="ECO:0000313" key="2">
    <source>
        <dbReference type="EMBL" id="MBX8632388.1"/>
    </source>
</evidence>
<dbReference type="PANTHER" id="PTHR34293">
    <property type="entry name" value="HTH-TYPE TRANSCRIPTIONAL REGULATOR TRMBL2"/>
    <property type="match status" value="1"/>
</dbReference>
<evidence type="ECO:0000313" key="3">
    <source>
        <dbReference type="EMBL" id="MBX8643518.1"/>
    </source>
</evidence>
<comment type="caution">
    <text evidence="3">The sequence shown here is derived from an EMBL/GenBank/DDBJ whole genome shotgun (WGS) entry which is preliminary data.</text>
</comment>
<organism evidence="3 4">
    <name type="scientific">Candidatus Sysuiplasma superficiale</name>
    <dbReference type="NCBI Taxonomy" id="2823368"/>
    <lineage>
        <taxon>Archaea</taxon>
        <taxon>Methanobacteriati</taxon>
        <taxon>Thermoplasmatota</taxon>
        <taxon>Thermoplasmata</taxon>
        <taxon>Candidatus Sysuiplasmatales</taxon>
        <taxon>Candidatus Sysuiplasmataceae</taxon>
        <taxon>Candidatus Sysuiplasma</taxon>
    </lineage>
</organism>
<sequence length="276" mass="31644">MVARRRDEKNSLHRLGLTEYESEIVQALIGRGSVPLSYREAMAITGVPYGRIYSVFDSLERKGFLENLGGRPKRYLLRPLGEVLDDYLIVPLIRDTLNAPIGRNNVFRDTWIRQICSSIPVIRVDGGEALLDFLPDLESVRKAQLDEIMHSEREILMCFPTGNFLDRKFSSYVRMSGSVRMEIVSSIHPSELMTYTTEAERETIRAILSNKEVSSKFHFYVNDGVRDRFMVIDERFVAIGSSVSPVLVHIYSTDIALQMKERFQKIRSMSKETPLT</sequence>
<feature type="domain" description="Transcription regulator TrmB N-terminal" evidence="1">
    <location>
        <begin position="12"/>
        <end position="75"/>
    </location>
</feature>
<proteinExistence type="predicted"/>
<dbReference type="PANTHER" id="PTHR34293:SF1">
    <property type="entry name" value="HTH-TYPE TRANSCRIPTIONAL REGULATOR TRMBL2"/>
    <property type="match status" value="1"/>
</dbReference>
<dbReference type="InterPro" id="IPR036388">
    <property type="entry name" value="WH-like_DNA-bd_sf"/>
</dbReference>
<reference evidence="3" key="1">
    <citation type="submission" date="2021-05" db="EMBL/GenBank/DDBJ databases">
        <title>Genomic insights into ecological role and evolution of a novel Thermoplasmata order Candidatus Sysuiplasmatales.</title>
        <authorList>
            <person name="Yuan Y."/>
        </authorList>
    </citation>
    <scope>NUCLEOTIDE SEQUENCE</scope>
    <source>
        <strain evidence="3">TUT19-bin139</strain>
        <strain evidence="2">YP2-bin.285</strain>
    </source>
</reference>
<dbReference type="SUPFAM" id="SSF46785">
    <property type="entry name" value="Winged helix' DNA-binding domain"/>
    <property type="match status" value="1"/>
</dbReference>
<dbReference type="Gene3D" id="1.10.10.10">
    <property type="entry name" value="Winged helix-like DNA-binding domain superfamily/Winged helix DNA-binding domain"/>
    <property type="match status" value="1"/>
</dbReference>
<dbReference type="InterPro" id="IPR051797">
    <property type="entry name" value="TrmB-like"/>
</dbReference>
<dbReference type="Proteomes" id="UP000750197">
    <property type="component" value="Unassembled WGS sequence"/>
</dbReference>